<dbReference type="PANTHER" id="PTHR12042:SF21">
    <property type="entry name" value="ALPHA1,4-GALACTOSYLTRANSFERASE 1-RELATED"/>
    <property type="match status" value="1"/>
</dbReference>
<dbReference type="InterPro" id="IPR051981">
    <property type="entry name" value="Glycosyltransf_32"/>
</dbReference>
<evidence type="ECO:0000256" key="1">
    <source>
        <dbReference type="SAM" id="Phobius"/>
    </source>
</evidence>
<dbReference type="AlphaFoldDB" id="A0A182SZ85"/>
<protein>
    <recommendedName>
        <fullName evidence="4">Alpha-1,4-N-acetylglucosaminyltransferase</fullName>
    </recommendedName>
</protein>
<dbReference type="GO" id="GO:0035248">
    <property type="term" value="F:alpha-1,4-N-acetylgalactosaminyltransferase activity"/>
    <property type="evidence" value="ECO:0007669"/>
    <property type="project" value="TreeGrafter"/>
</dbReference>
<evidence type="ECO:0000313" key="2">
    <source>
        <dbReference type="EnsemblMetazoa" id="AMAM016410-PA"/>
    </source>
</evidence>
<dbReference type="PANTHER" id="PTHR12042">
    <property type="entry name" value="LACTOSYLCERAMIDE 4-ALPHA-GALACTOSYLTRANSFERASE ALPHA- 1,4-GALACTOSYLTRANSFERASE"/>
    <property type="match status" value="1"/>
</dbReference>
<evidence type="ECO:0000313" key="3">
    <source>
        <dbReference type="Proteomes" id="UP000075901"/>
    </source>
</evidence>
<reference evidence="2" key="2">
    <citation type="submission" date="2020-05" db="UniProtKB">
        <authorList>
            <consortium name="EnsemblMetazoa"/>
        </authorList>
    </citation>
    <scope>IDENTIFICATION</scope>
    <source>
        <strain evidence="2">maculatus3</strain>
    </source>
</reference>
<dbReference type="GO" id="GO:0006688">
    <property type="term" value="P:glycosphingolipid biosynthetic process"/>
    <property type="evidence" value="ECO:0007669"/>
    <property type="project" value="TreeGrafter"/>
</dbReference>
<keyword evidence="1" id="KW-0812">Transmembrane</keyword>
<keyword evidence="1" id="KW-0472">Membrane</keyword>
<organism evidence="2 3">
    <name type="scientific">Anopheles maculatus</name>
    <dbReference type="NCBI Taxonomy" id="74869"/>
    <lineage>
        <taxon>Eukaryota</taxon>
        <taxon>Metazoa</taxon>
        <taxon>Ecdysozoa</taxon>
        <taxon>Arthropoda</taxon>
        <taxon>Hexapoda</taxon>
        <taxon>Insecta</taxon>
        <taxon>Pterygota</taxon>
        <taxon>Neoptera</taxon>
        <taxon>Endopterygota</taxon>
        <taxon>Diptera</taxon>
        <taxon>Nematocera</taxon>
        <taxon>Culicoidea</taxon>
        <taxon>Culicidae</taxon>
        <taxon>Anophelinae</taxon>
        <taxon>Anopheles</taxon>
        <taxon>Anopheles maculatus group</taxon>
    </lineage>
</organism>
<feature type="transmembrane region" description="Helical" evidence="1">
    <location>
        <begin position="6"/>
        <end position="25"/>
    </location>
</feature>
<dbReference type="Pfam" id="PF04488">
    <property type="entry name" value="Gly_transf_sug"/>
    <property type="match status" value="1"/>
</dbReference>
<keyword evidence="1" id="KW-1133">Transmembrane helix</keyword>
<dbReference type="EnsemblMetazoa" id="AMAM016410-RA">
    <property type="protein sequence ID" value="AMAM016410-PA"/>
    <property type="gene ID" value="AMAM016410"/>
</dbReference>
<name>A0A182SZ85_9DIPT</name>
<dbReference type="SUPFAM" id="SSF53448">
    <property type="entry name" value="Nucleotide-diphospho-sugar transferases"/>
    <property type="match status" value="1"/>
</dbReference>
<dbReference type="Gene3D" id="3.90.550.20">
    <property type="match status" value="1"/>
</dbReference>
<keyword evidence="3" id="KW-1185">Reference proteome</keyword>
<dbReference type="InterPro" id="IPR029044">
    <property type="entry name" value="Nucleotide-diphossugar_trans"/>
</dbReference>
<evidence type="ECO:0008006" key="4">
    <source>
        <dbReference type="Google" id="ProtNLM"/>
    </source>
</evidence>
<accession>A0A182SZ85</accession>
<proteinExistence type="predicted"/>
<dbReference type="VEuPathDB" id="VectorBase:AMAM016410"/>
<sequence length="214" mass="24861">MSPTWYRYLRYAVCAFLLFLLVRLIRHRKPKETYIPADIVKEDPGFLQSYDTATELHRYSSVFFIESSAPFKPIVTIEPRQACAIESAARANPHKKVIVLFASWNEFTNPNQVRFPDILTLVRLPNVHFRWLDLEHFAHGTPVEGVIRSDKLHQRRNGAEYLSEILRLVLLYKYGGIYLDLDVVTMKKLEFYNPNFFGAETPRLVGSSVIGLER</sequence>
<dbReference type="Proteomes" id="UP000075901">
    <property type="component" value="Unassembled WGS sequence"/>
</dbReference>
<dbReference type="GO" id="GO:0016020">
    <property type="term" value="C:membrane"/>
    <property type="evidence" value="ECO:0007669"/>
    <property type="project" value="GOC"/>
</dbReference>
<reference evidence="3" key="1">
    <citation type="submission" date="2013-09" db="EMBL/GenBank/DDBJ databases">
        <title>The Genome Sequence of Anopheles maculatus species B.</title>
        <authorList>
            <consortium name="The Broad Institute Genomics Platform"/>
            <person name="Neafsey D.E."/>
            <person name="Besansky N."/>
            <person name="Howell P."/>
            <person name="Walton C."/>
            <person name="Young S.K."/>
            <person name="Zeng Q."/>
            <person name="Gargeya S."/>
            <person name="Fitzgerald M."/>
            <person name="Haas B."/>
            <person name="Abouelleil A."/>
            <person name="Allen A.W."/>
            <person name="Alvarado L."/>
            <person name="Arachchi H.M."/>
            <person name="Berlin A.M."/>
            <person name="Chapman S.B."/>
            <person name="Gainer-Dewar J."/>
            <person name="Goldberg J."/>
            <person name="Griggs A."/>
            <person name="Gujja S."/>
            <person name="Hansen M."/>
            <person name="Howarth C."/>
            <person name="Imamovic A."/>
            <person name="Ireland A."/>
            <person name="Larimer J."/>
            <person name="McCowan C."/>
            <person name="Murphy C."/>
            <person name="Pearson M."/>
            <person name="Poon T.W."/>
            <person name="Priest M."/>
            <person name="Roberts A."/>
            <person name="Saif S."/>
            <person name="Shea T."/>
            <person name="Sisk P."/>
            <person name="Sykes S."/>
            <person name="Wortman J."/>
            <person name="Nusbaum C."/>
            <person name="Birren B."/>
        </authorList>
    </citation>
    <scope>NUCLEOTIDE SEQUENCE [LARGE SCALE GENOMIC DNA]</scope>
    <source>
        <strain evidence="3">maculatus3</strain>
    </source>
</reference>
<dbReference type="InterPro" id="IPR007577">
    <property type="entry name" value="GlycoTrfase_DXD_sugar-bd_CS"/>
</dbReference>